<reference evidence="4 5" key="1">
    <citation type="submission" date="2022-06" db="EMBL/GenBank/DDBJ databases">
        <title>Isolation of gut microbiota from human fecal samples.</title>
        <authorList>
            <person name="Pamer E.G."/>
            <person name="Barat B."/>
            <person name="Waligurski E."/>
            <person name="Medina S."/>
            <person name="Paddock L."/>
            <person name="Mostad J."/>
        </authorList>
    </citation>
    <scope>NUCLEOTIDE SEQUENCE [LARGE SCALE GENOMIC DNA]</scope>
    <source>
        <strain evidence="4 5">SL.3.17</strain>
    </source>
</reference>
<evidence type="ECO:0000259" key="3">
    <source>
        <dbReference type="PROSITE" id="PS50887"/>
    </source>
</evidence>
<dbReference type="PANTHER" id="PTHR45138">
    <property type="entry name" value="REGULATORY COMPONENTS OF SENSORY TRANSDUCTION SYSTEM"/>
    <property type="match status" value="1"/>
</dbReference>
<evidence type="ECO:0000256" key="1">
    <source>
        <dbReference type="SAM" id="Coils"/>
    </source>
</evidence>
<organism evidence="4 5">
    <name type="scientific">Anaerovorax odorimutans</name>
    <dbReference type="NCBI Taxonomy" id="109327"/>
    <lineage>
        <taxon>Bacteria</taxon>
        <taxon>Bacillati</taxon>
        <taxon>Bacillota</taxon>
        <taxon>Clostridia</taxon>
        <taxon>Peptostreptococcales</taxon>
        <taxon>Anaerovoracaceae</taxon>
        <taxon>Anaerovorax</taxon>
    </lineage>
</organism>
<keyword evidence="2" id="KW-1133">Transmembrane helix</keyword>
<proteinExistence type="predicted"/>
<dbReference type="InterPro" id="IPR000160">
    <property type="entry name" value="GGDEF_dom"/>
</dbReference>
<dbReference type="Gene3D" id="3.30.70.270">
    <property type="match status" value="1"/>
</dbReference>
<dbReference type="SMART" id="SM00062">
    <property type="entry name" value="PBPb"/>
    <property type="match status" value="2"/>
</dbReference>
<feature type="domain" description="GGDEF" evidence="3">
    <location>
        <begin position="695"/>
        <end position="823"/>
    </location>
</feature>
<dbReference type="CDD" id="cd01007">
    <property type="entry name" value="PBP2_BvgS_HisK_like"/>
    <property type="match status" value="1"/>
</dbReference>
<dbReference type="EMBL" id="JANFXK010000017">
    <property type="protein sequence ID" value="MCQ4637923.1"/>
    <property type="molecule type" value="Genomic_DNA"/>
</dbReference>
<dbReference type="RefSeq" id="WP_256133106.1">
    <property type="nucleotide sequence ID" value="NZ_JANFXK010000017.1"/>
</dbReference>
<dbReference type="InterPro" id="IPR050469">
    <property type="entry name" value="Diguanylate_Cyclase"/>
</dbReference>
<dbReference type="InterPro" id="IPR001638">
    <property type="entry name" value="Solute-binding_3/MltF_N"/>
</dbReference>
<dbReference type="Gene3D" id="3.40.190.10">
    <property type="entry name" value="Periplasmic binding protein-like II"/>
    <property type="match status" value="4"/>
</dbReference>
<accession>A0ABT1RRU6</accession>
<name>A0ABT1RRU6_9FIRM</name>
<dbReference type="InterPro" id="IPR029787">
    <property type="entry name" value="Nucleotide_cyclase"/>
</dbReference>
<comment type="caution">
    <text evidence="4">The sequence shown here is derived from an EMBL/GenBank/DDBJ whole genome shotgun (WGS) entry which is preliminary data.</text>
</comment>
<evidence type="ECO:0000256" key="2">
    <source>
        <dbReference type="SAM" id="Phobius"/>
    </source>
</evidence>
<gene>
    <name evidence="4" type="ORF">NE619_14400</name>
</gene>
<sequence length="823" mass="94088">MKGQTTGRQIWSYILILIILSAVLLLSQGTAVFAVQEKNDNKVIRVAFPIQEGLTEKDEHGHYKGYTYEYLEEISQYTGWTYEFVEVGGTQDEQIVILMDMLRKGEIDLMGGMVYSGEAEKLYDYIGYRYGTVETVLQSLPEKTQELMVDSSVVQTMRIAVIKTSKVRIRELEDYCKRTMIKPIYVYCEDMEEQIQALRSGRADAMLNTGLTAISGVKTVARFAPRPFYFAVTKGDPQELSKDMNQALAWIDEMDPQFSSSLYEKYFSQNKEKLTLTAEEKDYIENAPAVKTAILDCQPPYQYEESGEMKGISVDLLEEISQKTGLEFQLKKCSTPDAMLQMLREGEADMAAGMVYDYQQAREQSVSMTRAYASSPYILIANEKVSPSSLEGKKLALPKLNHYEGDSVGKRVYYATADQCIRAVSGGKADYTYVDSYIAQYYINQPQFYNLKMMPQVYEPKEVCFGVVKGSDPRLLSILNKAITNMSEEETQAIIYQNILQKQDFSISTFIQEHPLPVAAILICVIGLLLLALYQRSSMNRRTALELKKHLRIYELLNDYFFEYDYRTDKLMVTRPSGDERNPSELLTFDLSRPSESTGMEFRELMRSREEGIREIQVNCPDGEKHWLRIGRENVCDESGKPVYSIGRIRIIDEEKEERERLIAQAQKDGLTRILNARASRKSITEELDRMRENQNGAFLLIDIDHFKTINDTYGHLEGDRTLSQIAGLLRDSFRKDDIVGRPGGDEFLVYMKEIKGKADLIQKCETLCARIREIALDETCHVTVSIGAAVSYPGEKYDDVYLRADKALYLSKNRGRDQFEIV</sequence>
<feature type="coiled-coil region" evidence="1">
    <location>
        <begin position="649"/>
        <end position="694"/>
    </location>
</feature>
<dbReference type="PANTHER" id="PTHR45138:SF9">
    <property type="entry name" value="DIGUANYLATE CYCLASE DGCM-RELATED"/>
    <property type="match status" value="1"/>
</dbReference>
<keyword evidence="2" id="KW-0472">Membrane</keyword>
<evidence type="ECO:0000313" key="5">
    <source>
        <dbReference type="Proteomes" id="UP001524502"/>
    </source>
</evidence>
<dbReference type="Proteomes" id="UP001524502">
    <property type="component" value="Unassembled WGS sequence"/>
</dbReference>
<dbReference type="PROSITE" id="PS50887">
    <property type="entry name" value="GGDEF"/>
    <property type="match status" value="1"/>
</dbReference>
<dbReference type="CDD" id="cd01949">
    <property type="entry name" value="GGDEF"/>
    <property type="match status" value="1"/>
</dbReference>
<protein>
    <submittedName>
        <fullName evidence="4">Transporter substrate-binding domain-containing protein</fullName>
    </submittedName>
</protein>
<dbReference type="Gene3D" id="3.30.450.20">
    <property type="entry name" value="PAS domain"/>
    <property type="match status" value="1"/>
</dbReference>
<dbReference type="Pfam" id="PF00990">
    <property type="entry name" value="GGDEF"/>
    <property type="match status" value="1"/>
</dbReference>
<keyword evidence="5" id="KW-1185">Reference proteome</keyword>
<evidence type="ECO:0000313" key="4">
    <source>
        <dbReference type="EMBL" id="MCQ4637923.1"/>
    </source>
</evidence>
<dbReference type="InterPro" id="IPR043128">
    <property type="entry name" value="Rev_trsase/Diguanyl_cyclase"/>
</dbReference>
<dbReference type="SUPFAM" id="SSF55073">
    <property type="entry name" value="Nucleotide cyclase"/>
    <property type="match status" value="1"/>
</dbReference>
<dbReference type="SUPFAM" id="SSF53850">
    <property type="entry name" value="Periplasmic binding protein-like II"/>
    <property type="match status" value="2"/>
</dbReference>
<keyword evidence="1" id="KW-0175">Coiled coil</keyword>
<keyword evidence="2" id="KW-0812">Transmembrane</keyword>
<dbReference type="NCBIfam" id="TIGR00254">
    <property type="entry name" value="GGDEF"/>
    <property type="match status" value="1"/>
</dbReference>
<dbReference type="SMART" id="SM00267">
    <property type="entry name" value="GGDEF"/>
    <property type="match status" value="1"/>
</dbReference>
<feature type="transmembrane region" description="Helical" evidence="2">
    <location>
        <begin position="516"/>
        <end position="534"/>
    </location>
</feature>
<dbReference type="Pfam" id="PF00497">
    <property type="entry name" value="SBP_bac_3"/>
    <property type="match status" value="2"/>
</dbReference>